<keyword evidence="2" id="KW-1133">Transmembrane helix</keyword>
<gene>
    <name evidence="4" type="ORF">BXYJ_LOCUS5279</name>
</gene>
<feature type="transmembrane region" description="Helical" evidence="2">
    <location>
        <begin position="233"/>
        <end position="259"/>
    </location>
</feature>
<organism evidence="5 7">
    <name type="scientific">Bursaphelenchus xylophilus</name>
    <name type="common">Pinewood nematode worm</name>
    <name type="synonym">Aphelenchoides xylophilus</name>
    <dbReference type="NCBI Taxonomy" id="6326"/>
    <lineage>
        <taxon>Eukaryota</taxon>
        <taxon>Metazoa</taxon>
        <taxon>Ecdysozoa</taxon>
        <taxon>Nematoda</taxon>
        <taxon>Chromadorea</taxon>
        <taxon>Rhabditida</taxon>
        <taxon>Tylenchina</taxon>
        <taxon>Tylenchomorpha</taxon>
        <taxon>Aphelenchoidea</taxon>
        <taxon>Aphelenchoididae</taxon>
        <taxon>Bursaphelenchus</taxon>
    </lineage>
</organism>
<feature type="compositionally biased region" description="Polar residues" evidence="1">
    <location>
        <begin position="292"/>
        <end position="306"/>
    </location>
</feature>
<feature type="compositionally biased region" description="Basic and acidic residues" evidence="1">
    <location>
        <begin position="308"/>
        <end position="331"/>
    </location>
</feature>
<protein>
    <submittedName>
        <fullName evidence="4">(pine wood nematode) hypothetical protein</fullName>
    </submittedName>
</protein>
<keyword evidence="6" id="KW-1185">Reference proteome</keyword>
<dbReference type="Proteomes" id="UP000095284">
    <property type="component" value="Unplaced"/>
</dbReference>
<evidence type="ECO:0000313" key="4">
    <source>
        <dbReference type="EMBL" id="CAD5217886.1"/>
    </source>
</evidence>
<dbReference type="SMR" id="A0A1I7SRS2"/>
<evidence type="ECO:0000256" key="1">
    <source>
        <dbReference type="SAM" id="MobiDB-lite"/>
    </source>
</evidence>
<keyword evidence="2" id="KW-0472">Membrane</keyword>
<accession>A0A1I7SRS2</accession>
<keyword evidence="3" id="KW-0732">Signal</keyword>
<feature type="signal peptide" evidence="3">
    <location>
        <begin position="1"/>
        <end position="19"/>
    </location>
</feature>
<dbReference type="Proteomes" id="UP000582659">
    <property type="component" value="Unassembled WGS sequence"/>
</dbReference>
<dbReference type="OrthoDB" id="10554165at2759"/>
<evidence type="ECO:0000313" key="5">
    <source>
        <dbReference type="Proteomes" id="UP000095284"/>
    </source>
</evidence>
<dbReference type="AlphaFoldDB" id="A0A1I7SRS2"/>
<feature type="chain" id="PRO_5035360195" evidence="3">
    <location>
        <begin position="20"/>
        <end position="331"/>
    </location>
</feature>
<reference evidence="4" key="2">
    <citation type="submission" date="2020-09" db="EMBL/GenBank/DDBJ databases">
        <authorList>
            <person name="Kikuchi T."/>
        </authorList>
    </citation>
    <scope>NUCLEOTIDE SEQUENCE</scope>
    <source>
        <strain evidence="4">Ka4C1</strain>
    </source>
</reference>
<proteinExistence type="predicted"/>
<dbReference type="Proteomes" id="UP000659654">
    <property type="component" value="Unassembled WGS sequence"/>
</dbReference>
<dbReference type="EMBL" id="CAJFCV020000002">
    <property type="protein sequence ID" value="CAG9101908.1"/>
    <property type="molecule type" value="Genomic_DNA"/>
</dbReference>
<reference evidence="7" key="1">
    <citation type="submission" date="2016-11" db="UniProtKB">
        <authorList>
            <consortium name="WormBaseParasite"/>
        </authorList>
    </citation>
    <scope>IDENTIFICATION</scope>
</reference>
<evidence type="ECO:0000256" key="3">
    <source>
        <dbReference type="SAM" id="SignalP"/>
    </source>
</evidence>
<evidence type="ECO:0000256" key="2">
    <source>
        <dbReference type="SAM" id="Phobius"/>
    </source>
</evidence>
<evidence type="ECO:0000313" key="6">
    <source>
        <dbReference type="Proteomes" id="UP000659654"/>
    </source>
</evidence>
<keyword evidence="2" id="KW-0812">Transmembrane</keyword>
<dbReference type="WBParaSite" id="BXY_1573900.1">
    <property type="protein sequence ID" value="BXY_1573900.1"/>
    <property type="gene ID" value="BXY_1573900"/>
</dbReference>
<name>A0A1I7SRS2_BURXY</name>
<evidence type="ECO:0000313" key="7">
    <source>
        <dbReference type="WBParaSite" id="BXY_1573900.1"/>
    </source>
</evidence>
<sequence>MRTTLISILLLGAARLAASNCRVQDYPIVLKLSDCSDFYWDAFAPLSNSRIEFVLVGKPSDIGQKGLLWAAYVNQWELASFKTKLSFDADSSTFLLEYHDSHTGSSRQVRLENLRVAKPDQPFNLLIQIFQSKLAYGVAEEYEEEGVKKFKVTKKVHRLADHKLHDLYREILYETTKQYVIGIRADASVDYKLHFLPQFWYDRTAVQENITIPKIIPHDRAEQAKDPACFWCWIGFALALLVGLFTGAAIIFIVFFCIYKKKVNALNDRRRRAAKAANKLGPNKGSVATPGALTSATGTPSETNLESKASKADKSSKTARENSKKSERAKK</sequence>
<feature type="region of interest" description="Disordered" evidence="1">
    <location>
        <begin position="276"/>
        <end position="331"/>
    </location>
</feature>
<dbReference type="EMBL" id="CAJFDI010000002">
    <property type="protein sequence ID" value="CAD5217886.1"/>
    <property type="molecule type" value="Genomic_DNA"/>
</dbReference>